<protein>
    <recommendedName>
        <fullName evidence="3">Pentraxin (PTX) domain-containing protein</fullName>
    </recommendedName>
</protein>
<name>A0AAW0SXJ9_SCYPA</name>
<keyword evidence="1" id="KW-0472">Membrane</keyword>
<keyword evidence="2" id="KW-0732">Signal</keyword>
<accession>A0AAW0SXJ9</accession>
<feature type="domain" description="Pentraxin (PTX)" evidence="3">
    <location>
        <begin position="36"/>
        <end position="147"/>
    </location>
</feature>
<proteinExistence type="predicted"/>
<gene>
    <name evidence="4" type="ORF">O3P69_019435</name>
</gene>
<evidence type="ECO:0000256" key="2">
    <source>
        <dbReference type="SAM" id="SignalP"/>
    </source>
</evidence>
<evidence type="ECO:0000313" key="5">
    <source>
        <dbReference type="Proteomes" id="UP001487740"/>
    </source>
</evidence>
<dbReference type="EMBL" id="JARAKH010000043">
    <property type="protein sequence ID" value="KAK8379506.1"/>
    <property type="molecule type" value="Genomic_DNA"/>
</dbReference>
<feature type="signal peptide" evidence="2">
    <location>
        <begin position="1"/>
        <end position="18"/>
    </location>
</feature>
<organism evidence="4 5">
    <name type="scientific">Scylla paramamosain</name>
    <name type="common">Mud crab</name>
    <dbReference type="NCBI Taxonomy" id="85552"/>
    <lineage>
        <taxon>Eukaryota</taxon>
        <taxon>Metazoa</taxon>
        <taxon>Ecdysozoa</taxon>
        <taxon>Arthropoda</taxon>
        <taxon>Crustacea</taxon>
        <taxon>Multicrustacea</taxon>
        <taxon>Malacostraca</taxon>
        <taxon>Eumalacostraca</taxon>
        <taxon>Eucarida</taxon>
        <taxon>Decapoda</taxon>
        <taxon>Pleocyemata</taxon>
        <taxon>Brachyura</taxon>
        <taxon>Eubrachyura</taxon>
        <taxon>Portunoidea</taxon>
        <taxon>Portunidae</taxon>
        <taxon>Portuninae</taxon>
        <taxon>Scylla</taxon>
    </lineage>
</organism>
<keyword evidence="1" id="KW-1133">Transmembrane helix</keyword>
<comment type="caution">
    <text evidence="4">The sequence shown here is derived from an EMBL/GenBank/DDBJ whole genome shotgun (WGS) entry which is preliminary data.</text>
</comment>
<dbReference type="InterPro" id="IPR013320">
    <property type="entry name" value="ConA-like_dom_sf"/>
</dbReference>
<keyword evidence="5" id="KW-1185">Reference proteome</keyword>
<reference evidence="4 5" key="1">
    <citation type="submission" date="2023-03" db="EMBL/GenBank/DDBJ databases">
        <title>High-quality genome of Scylla paramamosain provides insights in environmental adaptation.</title>
        <authorList>
            <person name="Zhang L."/>
        </authorList>
    </citation>
    <scope>NUCLEOTIDE SEQUENCE [LARGE SCALE GENOMIC DNA]</scope>
    <source>
        <strain evidence="4">LZ_2023a</strain>
        <tissue evidence="4">Muscle</tissue>
    </source>
</reference>
<dbReference type="SUPFAM" id="SSF49899">
    <property type="entry name" value="Concanavalin A-like lectins/glucanases"/>
    <property type="match status" value="1"/>
</dbReference>
<evidence type="ECO:0000313" key="4">
    <source>
        <dbReference type="EMBL" id="KAK8379506.1"/>
    </source>
</evidence>
<evidence type="ECO:0000256" key="1">
    <source>
        <dbReference type="SAM" id="Phobius"/>
    </source>
</evidence>
<feature type="chain" id="PRO_5043699058" description="Pentraxin (PTX) domain-containing protein" evidence="2">
    <location>
        <begin position="19"/>
        <end position="290"/>
    </location>
</feature>
<dbReference type="Gene3D" id="2.60.120.200">
    <property type="match status" value="1"/>
</dbReference>
<feature type="transmembrane region" description="Helical" evidence="1">
    <location>
        <begin position="42"/>
        <end position="63"/>
    </location>
</feature>
<dbReference type="AlphaFoldDB" id="A0AAW0SXJ9"/>
<keyword evidence="1" id="KW-0812">Transmembrane</keyword>
<dbReference type="Pfam" id="PF00354">
    <property type="entry name" value="Pentaxin"/>
    <property type="match status" value="1"/>
</dbReference>
<evidence type="ECO:0000259" key="3">
    <source>
        <dbReference type="Pfam" id="PF00354"/>
    </source>
</evidence>
<dbReference type="Proteomes" id="UP001487740">
    <property type="component" value="Unassembled WGS sequence"/>
</dbReference>
<sequence length="290" mass="31710">MMVVVVVVVMVVVVVVEAQIPGPSSSRVMVLQEQGKPSDRTYSRLLTPFPALPAAFTLCYRLLLYRYREEGTLLSYALDNRRDNHMRIDHRIDGIWAAVSGAWINTQVPTPAREWAHFCLSLHTPSGNWTIFLDGVVAEEGVVSKGVEGDEEMEMSNSDIGVEGGGVLVVDWYLWRVRGGGRVGVGAAVMAGPRGRGVGKQATPTPLRQEYEGIDFLPGETDPSSRGGVWGYQLPRTKILFSIKLLSPRPPTVRGAAGPPISGWGLTILLRGGADLARVVARRRAKRRKI</sequence>
<dbReference type="InterPro" id="IPR001759">
    <property type="entry name" value="PTX_dom"/>
</dbReference>